<evidence type="ECO:0000313" key="2">
    <source>
        <dbReference type="Proteomes" id="UP000485058"/>
    </source>
</evidence>
<sequence>MNVLRGPIALQQISRLLQDQERKLKQRPGSLQPQSSKLVKFSAKAAAERVIKVPLQQLMSVDLQPEVYVRVAIDPQHNRACMTMLAKLV</sequence>
<reference evidence="1 2" key="1">
    <citation type="submission" date="2020-02" db="EMBL/GenBank/DDBJ databases">
        <title>Draft genome sequence of Haematococcus lacustris strain NIES-144.</title>
        <authorList>
            <person name="Morimoto D."/>
            <person name="Nakagawa S."/>
            <person name="Yoshida T."/>
            <person name="Sawayama S."/>
        </authorList>
    </citation>
    <scope>NUCLEOTIDE SEQUENCE [LARGE SCALE GENOMIC DNA]</scope>
    <source>
        <strain evidence="1 2">NIES-144</strain>
    </source>
</reference>
<protein>
    <submittedName>
        <fullName evidence="1">Uncharacterized protein</fullName>
    </submittedName>
</protein>
<dbReference type="Proteomes" id="UP000485058">
    <property type="component" value="Unassembled WGS sequence"/>
</dbReference>
<feature type="non-terminal residue" evidence="1">
    <location>
        <position position="1"/>
    </location>
</feature>
<proteinExistence type="predicted"/>
<name>A0A699ZH02_HAELA</name>
<comment type="caution">
    <text evidence="1">The sequence shown here is derived from an EMBL/GenBank/DDBJ whole genome shotgun (WGS) entry which is preliminary data.</text>
</comment>
<gene>
    <name evidence="1" type="ORF">HaLaN_14942</name>
</gene>
<organism evidence="1 2">
    <name type="scientific">Haematococcus lacustris</name>
    <name type="common">Green alga</name>
    <name type="synonym">Haematococcus pluvialis</name>
    <dbReference type="NCBI Taxonomy" id="44745"/>
    <lineage>
        <taxon>Eukaryota</taxon>
        <taxon>Viridiplantae</taxon>
        <taxon>Chlorophyta</taxon>
        <taxon>core chlorophytes</taxon>
        <taxon>Chlorophyceae</taxon>
        <taxon>CS clade</taxon>
        <taxon>Chlamydomonadales</taxon>
        <taxon>Haematococcaceae</taxon>
        <taxon>Haematococcus</taxon>
    </lineage>
</organism>
<evidence type="ECO:0000313" key="1">
    <source>
        <dbReference type="EMBL" id="GFH18184.1"/>
    </source>
</evidence>
<keyword evidence="2" id="KW-1185">Reference proteome</keyword>
<dbReference type="AlphaFoldDB" id="A0A699ZH02"/>
<accession>A0A699ZH02</accession>
<dbReference type="EMBL" id="BLLF01001259">
    <property type="protein sequence ID" value="GFH18184.1"/>
    <property type="molecule type" value="Genomic_DNA"/>
</dbReference>